<keyword evidence="2" id="KW-1185">Reference proteome</keyword>
<name>A0ACD1IIJ7_9EURO</name>
<evidence type="ECO:0000313" key="2">
    <source>
        <dbReference type="Proteomes" id="UP000249748"/>
    </source>
</evidence>
<evidence type="ECO:0000313" key="1">
    <source>
        <dbReference type="EMBL" id="RAK90275.1"/>
    </source>
</evidence>
<dbReference type="Proteomes" id="UP000249748">
    <property type="component" value="Unassembled WGS sequence"/>
</dbReference>
<sequence length="70" mass="7387">MAKLVLCGLSGIGKLDDASHAAQPLGPAYGSIDIHKSIGKSSNMSPTLAYMMICVLSLFQPHLKVQNCTL</sequence>
<reference evidence="1" key="1">
    <citation type="submission" date="2018-02" db="EMBL/GenBank/DDBJ databases">
        <title>The genomes of Aspergillus section Nigri reveals drivers in fungal speciation.</title>
        <authorList>
            <consortium name="DOE Joint Genome Institute"/>
            <person name="Vesth T.C."/>
            <person name="Nybo J."/>
            <person name="Theobald S."/>
            <person name="Brandl J."/>
            <person name="Frisvad J.C."/>
            <person name="Nielsen K.F."/>
            <person name="Lyhne E.K."/>
            <person name="Kogle M.E."/>
            <person name="Kuo A."/>
            <person name="Riley R."/>
            <person name="Clum A."/>
            <person name="Nolan M."/>
            <person name="Lipzen A."/>
            <person name="Salamov A."/>
            <person name="Henrissat B."/>
            <person name="Wiebenga A."/>
            <person name="De vries R.P."/>
            <person name="Grigoriev I.V."/>
            <person name="Mortensen U.H."/>
            <person name="Andersen M.R."/>
            <person name="Baker S.E."/>
        </authorList>
    </citation>
    <scope>NUCLEOTIDE SEQUENCE</scope>
    <source>
        <strain evidence="1">CBS 115574</strain>
    </source>
</reference>
<gene>
    <name evidence="1" type="ORF">BO79DRAFT_208481</name>
</gene>
<protein>
    <submittedName>
        <fullName evidence="1">Uncharacterized protein</fullName>
    </submittedName>
</protein>
<dbReference type="EMBL" id="KZ824545">
    <property type="protein sequence ID" value="RAK90275.1"/>
    <property type="molecule type" value="Genomic_DNA"/>
</dbReference>
<accession>A0ACD1IIJ7</accession>
<organism evidence="1 2">
    <name type="scientific">Aspergillus costaricaensis CBS 115574</name>
    <dbReference type="NCBI Taxonomy" id="1448317"/>
    <lineage>
        <taxon>Eukaryota</taxon>
        <taxon>Fungi</taxon>
        <taxon>Dikarya</taxon>
        <taxon>Ascomycota</taxon>
        <taxon>Pezizomycotina</taxon>
        <taxon>Eurotiomycetes</taxon>
        <taxon>Eurotiomycetidae</taxon>
        <taxon>Eurotiales</taxon>
        <taxon>Aspergillaceae</taxon>
        <taxon>Aspergillus</taxon>
        <taxon>Aspergillus subgen. Circumdati</taxon>
    </lineage>
</organism>
<proteinExistence type="predicted"/>